<dbReference type="SUPFAM" id="SSF48403">
    <property type="entry name" value="Ankyrin repeat"/>
    <property type="match status" value="1"/>
</dbReference>
<dbReference type="PROSITE" id="PS50088">
    <property type="entry name" value="ANK_REPEAT"/>
    <property type="match status" value="1"/>
</dbReference>
<dbReference type="Pfam" id="PF00023">
    <property type="entry name" value="Ank"/>
    <property type="match status" value="1"/>
</dbReference>
<dbReference type="SMART" id="SM00248">
    <property type="entry name" value="ANK"/>
    <property type="match status" value="1"/>
</dbReference>
<dbReference type="InterPro" id="IPR002110">
    <property type="entry name" value="Ankyrin_rpt"/>
</dbReference>
<keyword evidence="3" id="KW-1185">Reference proteome</keyword>
<proteinExistence type="predicted"/>
<evidence type="ECO:0008006" key="4">
    <source>
        <dbReference type="Google" id="ProtNLM"/>
    </source>
</evidence>
<sequence length="819" mass="92177">MEPLSVAANGLAIISVAFQLTETCVKLYRFWESVEDAPHEIAAIKEDLQYLISVFKRVESNENTSGHCIAEGVHHCRVKVAELMSIVEEFNIGFQSLSRKKRVWTAFKAATHSKHVQRFRDSLNETKATLTLAMVHESVVQAHASSFLTSVNVFEGLHQNYITEKFQHALPGAGTPAWAQVHSSPSKFVGQRSLHHIPMTNDLLATNTLMHFKKAVPEQLMAKFQVQELMLHAIAQTAITTFDSTSLEIFAQDGYMIDECGQLRSKTFVYAENLRYRIRHHASSFRTALGCVWVRTTTIYLANDPEDAAGKLQTVTSFVFYPTAWLKWLGVRNGLEAVAASAGRSWLFNCRLTVTCAVPDDSLIFELCRTGQTRAVETLLTKRLASVVDTSPKGWKPLHFAAAAGHVDLCAMLIRAGADKSALVYEGPSESILSPISLFVACSTDMHAETKIAMLRMFCDCIDLASPESDGWNVHDWLKRAYAREKVPVSQNSITWLLHMTANEEYVECSPRNIWSALQHAVRSVLNHERHSRYLERILELSKGKHRNISQRHVDALGYWIALRVSGRVLLPMVVHVGSFLQMKGFDWIEDYMPHRQFLQAQPNLYAAWCHAVLDAVEKVEDYMRQELDLCMRQLGWTRDDLISALSSTDTAFYSTNHQNLHQQVCTRCRDDYGPLACSLIEPARIAVTECVKTGHNSDCVCQSIYKDNEIPAELPDYAGACHDDHNGDESDIDEEFFDAQPHLFSTSSLQSQPNPNIFIDIATLLYSAQGRNWISGHAIGERLCATCFLLKEQYIGEDGLAAEFPPMPKSFEGLRVKW</sequence>
<dbReference type="EMBL" id="CAJRGZ010000017">
    <property type="protein sequence ID" value="CAG5155340.1"/>
    <property type="molecule type" value="Genomic_DNA"/>
</dbReference>
<organism evidence="2 3">
    <name type="scientific">Alternaria atra</name>
    <dbReference type="NCBI Taxonomy" id="119953"/>
    <lineage>
        <taxon>Eukaryota</taxon>
        <taxon>Fungi</taxon>
        <taxon>Dikarya</taxon>
        <taxon>Ascomycota</taxon>
        <taxon>Pezizomycotina</taxon>
        <taxon>Dothideomycetes</taxon>
        <taxon>Pleosporomycetidae</taxon>
        <taxon>Pleosporales</taxon>
        <taxon>Pleosporineae</taxon>
        <taxon>Pleosporaceae</taxon>
        <taxon>Alternaria</taxon>
        <taxon>Alternaria sect. Ulocladioides</taxon>
    </lineage>
</organism>
<dbReference type="Gene3D" id="1.25.40.20">
    <property type="entry name" value="Ankyrin repeat-containing domain"/>
    <property type="match status" value="1"/>
</dbReference>
<reference evidence="2" key="1">
    <citation type="submission" date="2021-05" db="EMBL/GenBank/DDBJ databases">
        <authorList>
            <person name="Stam R."/>
        </authorList>
    </citation>
    <scope>NUCLEOTIDE SEQUENCE</scope>
    <source>
        <strain evidence="2">CS162</strain>
    </source>
</reference>
<protein>
    <recommendedName>
        <fullName evidence="4">Fungal N-terminal domain-containing protein</fullName>
    </recommendedName>
</protein>
<dbReference type="Proteomes" id="UP000676310">
    <property type="component" value="Unassembled WGS sequence"/>
</dbReference>
<evidence type="ECO:0000313" key="2">
    <source>
        <dbReference type="EMBL" id="CAG5155340.1"/>
    </source>
</evidence>
<name>A0A8J2MYC1_9PLEO</name>
<dbReference type="InterPro" id="IPR036770">
    <property type="entry name" value="Ankyrin_rpt-contain_sf"/>
</dbReference>
<dbReference type="OrthoDB" id="539213at2759"/>
<dbReference type="GeneID" id="67015189"/>
<evidence type="ECO:0000313" key="3">
    <source>
        <dbReference type="Proteomes" id="UP000676310"/>
    </source>
</evidence>
<dbReference type="PROSITE" id="PS50297">
    <property type="entry name" value="ANK_REP_REGION"/>
    <property type="match status" value="1"/>
</dbReference>
<feature type="repeat" description="ANK" evidence="1">
    <location>
        <begin position="393"/>
        <end position="419"/>
    </location>
</feature>
<dbReference type="AlphaFoldDB" id="A0A8J2MYC1"/>
<comment type="caution">
    <text evidence="2">The sequence shown here is derived from an EMBL/GenBank/DDBJ whole genome shotgun (WGS) entry which is preliminary data.</text>
</comment>
<accession>A0A8J2MYC1</accession>
<dbReference type="RefSeq" id="XP_043167156.1">
    <property type="nucleotide sequence ID" value="XM_043311221.1"/>
</dbReference>
<keyword evidence="1" id="KW-0040">ANK repeat</keyword>
<evidence type="ECO:0000256" key="1">
    <source>
        <dbReference type="PROSITE-ProRule" id="PRU00023"/>
    </source>
</evidence>
<gene>
    <name evidence="2" type="ORF">ALTATR162_LOCUS3613</name>
</gene>